<sequence>MTDDSFIREVNEELRSEQMRAVWRRFGPILIGGAVAIVIGTAGFVGYEYWRESKAAVSGDQFLTALELAGENKTDEALSALKTLETEGAGSYPLLAQLRSATLLEQKKDMAGAVSAFDAVAADNKAPVALRDVAKLRAAYILVDTGSYDDVAKRAETLSADGNPMRGSAREVLGLAAYKAGRTDDAVKLFQQNADDAAIPANLRQRANTMLDLMRSTEATAKK</sequence>
<keyword evidence="6" id="KW-0143">Chaperone</keyword>
<dbReference type="OrthoDB" id="7173339at2"/>
<name>A0A366E836_9HYPH</name>
<evidence type="ECO:0000256" key="5">
    <source>
        <dbReference type="ARBA" id="ARBA00023136"/>
    </source>
</evidence>
<reference evidence="11 12" key="1">
    <citation type="submission" date="2018-06" db="EMBL/GenBank/DDBJ databases">
        <title>Genomic Encyclopedia of Type Strains, Phase IV (KMG-IV): sequencing the most valuable type-strain genomes for metagenomic binning, comparative biology and taxonomic classification.</title>
        <authorList>
            <person name="Goeker M."/>
        </authorList>
    </citation>
    <scope>NUCLEOTIDE SEQUENCE [LARGE SCALE GENOMIC DNA]</scope>
    <source>
        <strain evidence="11 12">DSM 25619</strain>
    </source>
</reference>
<feature type="domain" description="Ancillary SecYEG translocon subunit/Cell division coordinator CpoB TPR" evidence="10">
    <location>
        <begin position="21"/>
        <end position="196"/>
    </location>
</feature>
<evidence type="ECO:0000256" key="3">
    <source>
        <dbReference type="ARBA" id="ARBA00022692"/>
    </source>
</evidence>
<dbReference type="PANTHER" id="PTHR38035">
    <property type="entry name" value="UPF0070 PROTEIN YFGM"/>
    <property type="match status" value="1"/>
</dbReference>
<dbReference type="InterPro" id="IPR018704">
    <property type="entry name" value="SecYEG/CpoB_TPR"/>
</dbReference>
<dbReference type="Proteomes" id="UP000252893">
    <property type="component" value="Unassembled WGS sequence"/>
</dbReference>
<gene>
    <name evidence="11" type="ORF">DFR47_101189</name>
</gene>
<evidence type="ECO:0000256" key="6">
    <source>
        <dbReference type="ARBA" id="ARBA00023186"/>
    </source>
</evidence>
<keyword evidence="5 9" id="KW-0472">Membrane</keyword>
<dbReference type="EMBL" id="QNRH01000001">
    <property type="protein sequence ID" value="RBO98590.1"/>
    <property type="molecule type" value="Genomic_DNA"/>
</dbReference>
<evidence type="ECO:0000256" key="1">
    <source>
        <dbReference type="ARBA" id="ARBA00004401"/>
    </source>
</evidence>
<dbReference type="Gene3D" id="1.25.40.10">
    <property type="entry name" value="Tetratricopeptide repeat domain"/>
    <property type="match status" value="1"/>
</dbReference>
<evidence type="ECO:0000256" key="8">
    <source>
        <dbReference type="ARBA" id="ARBA00024235"/>
    </source>
</evidence>
<dbReference type="AlphaFoldDB" id="A0A366E836"/>
<dbReference type="Pfam" id="PF09976">
    <property type="entry name" value="TPR_21"/>
    <property type="match status" value="1"/>
</dbReference>
<dbReference type="PANTHER" id="PTHR38035:SF1">
    <property type="entry name" value="ANCILLARY SECYEG TRANSLOCON SUBUNIT"/>
    <property type="match status" value="1"/>
</dbReference>
<protein>
    <recommendedName>
        <fullName evidence="8">Ancillary SecYEG translocon subunit</fullName>
    </recommendedName>
</protein>
<dbReference type="RefSeq" id="WP_113942541.1">
    <property type="nucleotide sequence ID" value="NZ_JBHEEG010000003.1"/>
</dbReference>
<dbReference type="GO" id="GO:0044877">
    <property type="term" value="F:protein-containing complex binding"/>
    <property type="evidence" value="ECO:0007669"/>
    <property type="project" value="InterPro"/>
</dbReference>
<evidence type="ECO:0000256" key="2">
    <source>
        <dbReference type="ARBA" id="ARBA00022475"/>
    </source>
</evidence>
<dbReference type="InterPro" id="IPR026039">
    <property type="entry name" value="YfgM"/>
</dbReference>
<keyword evidence="4 9" id="KW-1133">Transmembrane helix</keyword>
<evidence type="ECO:0000313" key="12">
    <source>
        <dbReference type="Proteomes" id="UP000252893"/>
    </source>
</evidence>
<comment type="caution">
    <text evidence="11">The sequence shown here is derived from an EMBL/GenBank/DDBJ whole genome shotgun (WGS) entry which is preliminary data.</text>
</comment>
<feature type="transmembrane region" description="Helical" evidence="9">
    <location>
        <begin position="26"/>
        <end position="47"/>
    </location>
</feature>
<dbReference type="SUPFAM" id="SSF48452">
    <property type="entry name" value="TPR-like"/>
    <property type="match status" value="1"/>
</dbReference>
<proteinExistence type="inferred from homology"/>
<keyword evidence="12" id="KW-1185">Reference proteome</keyword>
<comment type="subcellular location">
    <subcellularLocation>
        <location evidence="1">Cell membrane</location>
        <topology evidence="1">Single-pass type II membrane protein</topology>
    </subcellularLocation>
</comment>
<keyword evidence="3 9" id="KW-0812">Transmembrane</keyword>
<evidence type="ECO:0000313" key="11">
    <source>
        <dbReference type="EMBL" id="RBO98590.1"/>
    </source>
</evidence>
<evidence type="ECO:0000256" key="7">
    <source>
        <dbReference type="ARBA" id="ARBA00024197"/>
    </source>
</evidence>
<comment type="similarity">
    <text evidence="7">Belongs to the YfgM family.</text>
</comment>
<dbReference type="GO" id="GO:0005886">
    <property type="term" value="C:plasma membrane"/>
    <property type="evidence" value="ECO:0007669"/>
    <property type="project" value="UniProtKB-SubCell"/>
</dbReference>
<organism evidence="11 12">
    <name type="scientific">Pseudochrobactrum asaccharolyticum</name>
    <dbReference type="NCBI Taxonomy" id="354351"/>
    <lineage>
        <taxon>Bacteria</taxon>
        <taxon>Pseudomonadati</taxon>
        <taxon>Pseudomonadota</taxon>
        <taxon>Alphaproteobacteria</taxon>
        <taxon>Hyphomicrobiales</taxon>
        <taxon>Brucellaceae</taxon>
        <taxon>Pseudochrobactrum</taxon>
    </lineage>
</organism>
<accession>A0A366E836</accession>
<dbReference type="InterPro" id="IPR011990">
    <property type="entry name" value="TPR-like_helical_dom_sf"/>
</dbReference>
<evidence type="ECO:0000256" key="9">
    <source>
        <dbReference type="SAM" id="Phobius"/>
    </source>
</evidence>
<keyword evidence="2" id="KW-1003">Cell membrane</keyword>
<evidence type="ECO:0000256" key="4">
    <source>
        <dbReference type="ARBA" id="ARBA00022989"/>
    </source>
</evidence>
<evidence type="ECO:0000259" key="10">
    <source>
        <dbReference type="Pfam" id="PF09976"/>
    </source>
</evidence>